<evidence type="ECO:0000256" key="4">
    <source>
        <dbReference type="ARBA" id="ARBA00022692"/>
    </source>
</evidence>
<evidence type="ECO:0000313" key="16">
    <source>
        <dbReference type="Proteomes" id="UP001597502"/>
    </source>
</evidence>
<evidence type="ECO:0000313" key="15">
    <source>
        <dbReference type="EMBL" id="MFD2762394.1"/>
    </source>
</evidence>
<feature type="binding site" evidence="14">
    <location>
        <position position="75"/>
    </location>
    <ligand>
        <name>Na(+)</name>
        <dbReference type="ChEBI" id="CHEBI:29101"/>
        <note>structural</note>
    </ligand>
</feature>
<keyword evidence="7 14" id="KW-0915">Sodium</keyword>
<comment type="similarity">
    <text evidence="11 14">Belongs to the fluoride channel Fluc/FEX (TC 1.A.43) family.</text>
</comment>
<dbReference type="NCBIfam" id="TIGR00494">
    <property type="entry name" value="crcB"/>
    <property type="match status" value="1"/>
</dbReference>
<organism evidence="15 16">
    <name type="scientific">Lentibacillus juripiscarius</name>
    <dbReference type="NCBI Taxonomy" id="257446"/>
    <lineage>
        <taxon>Bacteria</taxon>
        <taxon>Bacillati</taxon>
        <taxon>Bacillota</taxon>
        <taxon>Bacilli</taxon>
        <taxon>Bacillales</taxon>
        <taxon>Bacillaceae</taxon>
        <taxon>Lentibacillus</taxon>
    </lineage>
</organism>
<accession>A0ABW5VCT3</accession>
<comment type="caution">
    <text evidence="15">The sequence shown here is derived from an EMBL/GenBank/DDBJ whole genome shotgun (WGS) entry which is preliminary data.</text>
</comment>
<dbReference type="Pfam" id="PF02537">
    <property type="entry name" value="CRCB"/>
    <property type="match status" value="1"/>
</dbReference>
<evidence type="ECO:0000256" key="14">
    <source>
        <dbReference type="HAMAP-Rule" id="MF_00454"/>
    </source>
</evidence>
<dbReference type="EMBL" id="JBHUNA010000041">
    <property type="protein sequence ID" value="MFD2762394.1"/>
    <property type="molecule type" value="Genomic_DNA"/>
</dbReference>
<feature type="binding site" evidence="14">
    <location>
        <position position="72"/>
    </location>
    <ligand>
        <name>Na(+)</name>
        <dbReference type="ChEBI" id="CHEBI:29101"/>
        <note>structural</note>
    </ligand>
</feature>
<feature type="transmembrane region" description="Helical" evidence="14">
    <location>
        <begin position="61"/>
        <end position="82"/>
    </location>
</feature>
<keyword evidence="9 14" id="KW-0472">Membrane</keyword>
<proteinExistence type="inferred from homology"/>
<name>A0ABW5VCT3_9BACI</name>
<evidence type="ECO:0000256" key="12">
    <source>
        <dbReference type="ARBA" id="ARBA00035585"/>
    </source>
</evidence>
<dbReference type="Proteomes" id="UP001597502">
    <property type="component" value="Unassembled WGS sequence"/>
</dbReference>
<evidence type="ECO:0000256" key="6">
    <source>
        <dbReference type="ARBA" id="ARBA00022989"/>
    </source>
</evidence>
<feature type="transmembrane region" description="Helical" evidence="14">
    <location>
        <begin position="36"/>
        <end position="54"/>
    </location>
</feature>
<evidence type="ECO:0000256" key="2">
    <source>
        <dbReference type="ARBA" id="ARBA00022448"/>
    </source>
</evidence>
<keyword evidence="3 14" id="KW-1003">Cell membrane</keyword>
<keyword evidence="5 14" id="KW-0479">Metal-binding</keyword>
<comment type="function">
    <text evidence="13 14">Fluoride-specific ion channel. Important for reducing fluoride concentration in the cell, thus reducing its toxicity.</text>
</comment>
<keyword evidence="10 14" id="KW-0407">Ion channel</keyword>
<comment type="activity regulation">
    <text evidence="14">Na(+) is not transported, but it plays an essential structural role and its presence is essential for fluoride channel function.</text>
</comment>
<evidence type="ECO:0000256" key="13">
    <source>
        <dbReference type="ARBA" id="ARBA00049940"/>
    </source>
</evidence>
<dbReference type="PANTHER" id="PTHR28259:SF16">
    <property type="entry name" value="FLUORIDE-SPECIFIC ION CHANNEL FLUC 2"/>
    <property type="match status" value="1"/>
</dbReference>
<protein>
    <recommendedName>
        <fullName evidence="14">Fluoride-specific ion channel FluC</fullName>
    </recommendedName>
</protein>
<dbReference type="RefSeq" id="WP_382395854.1">
    <property type="nucleotide sequence ID" value="NZ_JBHUNA010000041.1"/>
</dbReference>
<evidence type="ECO:0000256" key="9">
    <source>
        <dbReference type="ARBA" id="ARBA00023136"/>
    </source>
</evidence>
<comment type="catalytic activity">
    <reaction evidence="12">
        <text>fluoride(in) = fluoride(out)</text>
        <dbReference type="Rhea" id="RHEA:76159"/>
        <dbReference type="ChEBI" id="CHEBI:17051"/>
    </reaction>
    <physiologicalReaction direction="left-to-right" evidence="12">
        <dbReference type="Rhea" id="RHEA:76160"/>
    </physiologicalReaction>
</comment>
<gene>
    <name evidence="14 15" type="primary">crcB</name>
    <name evidence="14" type="synonym">fluC</name>
    <name evidence="15" type="ORF">ACFSUO_15665</name>
</gene>
<reference evidence="16" key="1">
    <citation type="journal article" date="2019" name="Int. J. Syst. Evol. Microbiol.">
        <title>The Global Catalogue of Microorganisms (GCM) 10K type strain sequencing project: providing services to taxonomists for standard genome sequencing and annotation.</title>
        <authorList>
            <consortium name="The Broad Institute Genomics Platform"/>
            <consortium name="The Broad Institute Genome Sequencing Center for Infectious Disease"/>
            <person name="Wu L."/>
            <person name="Ma J."/>
        </authorList>
    </citation>
    <scope>NUCLEOTIDE SEQUENCE [LARGE SCALE GENOMIC DNA]</scope>
    <source>
        <strain evidence="16">TISTR 1535</strain>
    </source>
</reference>
<keyword evidence="2 14" id="KW-0813">Transport</keyword>
<evidence type="ECO:0000256" key="5">
    <source>
        <dbReference type="ARBA" id="ARBA00022723"/>
    </source>
</evidence>
<dbReference type="HAMAP" id="MF_00454">
    <property type="entry name" value="FluC"/>
    <property type="match status" value="1"/>
</dbReference>
<evidence type="ECO:0000256" key="1">
    <source>
        <dbReference type="ARBA" id="ARBA00004651"/>
    </source>
</evidence>
<keyword evidence="8 14" id="KW-0406">Ion transport</keyword>
<sequence>MLWLVGLGGSLGAGTRYWLGRVLANKNSGHFPVGTWLVNVAGSFLLGVLFDLHLNGSIGEWLWLFAGAGFCGAFTTFSTFGYETLQLLVASRVNVAIFYVVASVLSGAGAAVFGFWL</sequence>
<evidence type="ECO:0000256" key="7">
    <source>
        <dbReference type="ARBA" id="ARBA00023053"/>
    </source>
</evidence>
<keyword evidence="16" id="KW-1185">Reference proteome</keyword>
<evidence type="ECO:0000256" key="10">
    <source>
        <dbReference type="ARBA" id="ARBA00023303"/>
    </source>
</evidence>
<dbReference type="PANTHER" id="PTHR28259">
    <property type="entry name" value="FLUORIDE EXPORT PROTEIN 1-RELATED"/>
    <property type="match status" value="1"/>
</dbReference>
<feature type="transmembrane region" description="Helical" evidence="14">
    <location>
        <begin position="94"/>
        <end position="116"/>
    </location>
</feature>
<dbReference type="InterPro" id="IPR003691">
    <property type="entry name" value="FluC"/>
</dbReference>
<evidence type="ECO:0000256" key="11">
    <source>
        <dbReference type="ARBA" id="ARBA00035120"/>
    </source>
</evidence>
<evidence type="ECO:0000256" key="3">
    <source>
        <dbReference type="ARBA" id="ARBA00022475"/>
    </source>
</evidence>
<comment type="subcellular location">
    <subcellularLocation>
        <location evidence="1 14">Cell membrane</location>
        <topology evidence="1 14">Multi-pass membrane protein</topology>
    </subcellularLocation>
</comment>
<keyword evidence="4 14" id="KW-0812">Transmembrane</keyword>
<evidence type="ECO:0000256" key="8">
    <source>
        <dbReference type="ARBA" id="ARBA00023065"/>
    </source>
</evidence>
<keyword evidence="6 14" id="KW-1133">Transmembrane helix</keyword>